<dbReference type="Proteomes" id="UP000314294">
    <property type="component" value="Unassembled WGS sequence"/>
</dbReference>
<comment type="caution">
    <text evidence="1">The sequence shown here is derived from an EMBL/GenBank/DDBJ whole genome shotgun (WGS) entry which is preliminary data.</text>
</comment>
<evidence type="ECO:0000313" key="2">
    <source>
        <dbReference type="Proteomes" id="UP000314294"/>
    </source>
</evidence>
<accession>A0A4Z2FZ74</accession>
<dbReference type="AlphaFoldDB" id="A0A4Z2FZ74"/>
<gene>
    <name evidence="1" type="ORF">EYF80_044140</name>
</gene>
<protein>
    <submittedName>
        <fullName evidence="1">Uncharacterized protein</fullName>
    </submittedName>
</protein>
<evidence type="ECO:0000313" key="1">
    <source>
        <dbReference type="EMBL" id="TNN45652.1"/>
    </source>
</evidence>
<proteinExistence type="predicted"/>
<reference evidence="1 2" key="1">
    <citation type="submission" date="2019-03" db="EMBL/GenBank/DDBJ databases">
        <title>First draft genome of Liparis tanakae, snailfish: a comprehensive survey of snailfish specific genes.</title>
        <authorList>
            <person name="Kim W."/>
            <person name="Song I."/>
            <person name="Jeong J.-H."/>
            <person name="Kim D."/>
            <person name="Kim S."/>
            <person name="Ryu S."/>
            <person name="Song J.Y."/>
            <person name="Lee S.K."/>
        </authorList>
    </citation>
    <scope>NUCLEOTIDE SEQUENCE [LARGE SCALE GENOMIC DNA]</scope>
    <source>
        <tissue evidence="1">Muscle</tissue>
    </source>
</reference>
<dbReference type="EMBL" id="SRLO01000832">
    <property type="protein sequence ID" value="TNN45652.1"/>
    <property type="molecule type" value="Genomic_DNA"/>
</dbReference>
<sequence>MVDAAFDVEYECARGRQAEVDFIPQSKDTSTTTSAKDDLRLNVFFTVQLTRAAPSLLFSVSFGFYHLKQNVRRTFWTEVVLQVVKDEYRPSRRALAAHLRVIVKKQQHV</sequence>
<name>A0A4Z2FZ74_9TELE</name>
<keyword evidence="2" id="KW-1185">Reference proteome</keyword>
<organism evidence="1 2">
    <name type="scientific">Liparis tanakae</name>
    <name type="common">Tanaka's snailfish</name>
    <dbReference type="NCBI Taxonomy" id="230148"/>
    <lineage>
        <taxon>Eukaryota</taxon>
        <taxon>Metazoa</taxon>
        <taxon>Chordata</taxon>
        <taxon>Craniata</taxon>
        <taxon>Vertebrata</taxon>
        <taxon>Euteleostomi</taxon>
        <taxon>Actinopterygii</taxon>
        <taxon>Neopterygii</taxon>
        <taxon>Teleostei</taxon>
        <taxon>Neoteleostei</taxon>
        <taxon>Acanthomorphata</taxon>
        <taxon>Eupercaria</taxon>
        <taxon>Perciformes</taxon>
        <taxon>Cottioidei</taxon>
        <taxon>Cottales</taxon>
        <taxon>Liparidae</taxon>
        <taxon>Liparis</taxon>
    </lineage>
</organism>